<dbReference type="OrthoDB" id="7840740at2"/>
<proteinExistence type="predicted"/>
<evidence type="ECO:0000256" key="1">
    <source>
        <dbReference type="ARBA" id="ARBA00022801"/>
    </source>
</evidence>
<organism evidence="3 4">
    <name type="scientific">Celeribacter baekdonensis</name>
    <dbReference type="NCBI Taxonomy" id="875171"/>
    <lineage>
        <taxon>Bacteria</taxon>
        <taxon>Pseudomonadati</taxon>
        <taxon>Pseudomonadota</taxon>
        <taxon>Alphaproteobacteria</taxon>
        <taxon>Rhodobacterales</taxon>
        <taxon>Roseobacteraceae</taxon>
        <taxon>Celeribacter</taxon>
    </lineage>
</organism>
<name>A0A1G7MQT9_9RHOB</name>
<reference evidence="3 4" key="1">
    <citation type="submission" date="2016-10" db="EMBL/GenBank/DDBJ databases">
        <authorList>
            <person name="de Groot N.N."/>
        </authorList>
    </citation>
    <scope>NUCLEOTIDE SEQUENCE [LARGE SCALE GENOMIC DNA]</scope>
    <source>
        <strain evidence="3 4">DSM 27375</strain>
    </source>
</reference>
<dbReference type="EMBL" id="FNBL01000006">
    <property type="protein sequence ID" value="SDF64145.1"/>
    <property type="molecule type" value="Genomic_DNA"/>
</dbReference>
<dbReference type="InterPro" id="IPR052940">
    <property type="entry name" value="Carb_Esterase_6"/>
</dbReference>
<dbReference type="GO" id="GO:0016788">
    <property type="term" value="F:hydrolase activity, acting on ester bonds"/>
    <property type="evidence" value="ECO:0007669"/>
    <property type="project" value="UniProtKB-ARBA"/>
</dbReference>
<gene>
    <name evidence="3" type="ORF">SAMN04488117_10614</name>
</gene>
<dbReference type="Gene3D" id="3.40.50.1820">
    <property type="entry name" value="alpha/beta hydrolase"/>
    <property type="match status" value="1"/>
</dbReference>
<protein>
    <recommendedName>
        <fullName evidence="2">Sialate O-acetylesterase domain-containing protein</fullName>
    </recommendedName>
</protein>
<evidence type="ECO:0000259" key="2">
    <source>
        <dbReference type="Pfam" id="PF03629"/>
    </source>
</evidence>
<dbReference type="InterPro" id="IPR029058">
    <property type="entry name" value="AB_hydrolase_fold"/>
</dbReference>
<dbReference type="SUPFAM" id="SSF53474">
    <property type="entry name" value="alpha/beta-Hydrolases"/>
    <property type="match status" value="1"/>
</dbReference>
<dbReference type="AlphaFoldDB" id="A0A1G7MQT9"/>
<dbReference type="Pfam" id="PF03629">
    <property type="entry name" value="SASA"/>
    <property type="match status" value="1"/>
</dbReference>
<dbReference type="InterPro" id="IPR036514">
    <property type="entry name" value="SGNH_hydro_sf"/>
</dbReference>
<accession>A0A1G7MQT9</accession>
<dbReference type="SUPFAM" id="SSF52266">
    <property type="entry name" value="SGNH hydrolase"/>
    <property type="match status" value="1"/>
</dbReference>
<dbReference type="Proteomes" id="UP000182284">
    <property type="component" value="Unassembled WGS sequence"/>
</dbReference>
<dbReference type="PANTHER" id="PTHR31988">
    <property type="entry name" value="ESTERASE, PUTATIVE (DUF303)-RELATED"/>
    <property type="match status" value="1"/>
</dbReference>
<feature type="domain" description="Sialate O-acetylesterase" evidence="2">
    <location>
        <begin position="7"/>
        <end position="226"/>
    </location>
</feature>
<sequence length="512" mass="56485">MVQNTPSDLILMAGQSNMAGHKVGVDDLAETERGLIEGARIWADGAWVPLGVDAGYQKRGFGPELSFARQWQVQTGRPLSIVKLAKGGSYLSRGWSAEGRGGPLYQRLVAEARAAMATGPMRLRGLLWMQGESDALDLEDAQAYGARFEGFVARLRQDLGVPDLPVVAGLITAPGDHVDLVRDAIASADVTAFKTVETRDLAHRPDGIHLMASGLAALGQRFADALSSFEDSVLIRQWLWTSGQYHAWYEGETLTPNGVVISLPHAVADDGFAEPGFGQRFFRKRGTAVVYVRARMSNWFQDDEVFEMARAIRAFVPKETKLVAYGASMGAYGGLLLSGALGADRVLAVAPQYSIDRAIVPWEKRWSKAAKRINGFVHRMEDHVSPTAQKLVFYDPLNADRNQIALFDTDETWSLIKIPLASHQVAQRLLDSKSLPLLFEGLFEDGPPVNDIRKAARDRRRDSKVYWLTLANKSAERRPGLALYAIDRCLEVGGPKWKLKKLRETLSARETT</sequence>
<keyword evidence="1" id="KW-0378">Hydrolase</keyword>
<evidence type="ECO:0000313" key="4">
    <source>
        <dbReference type="Proteomes" id="UP000182284"/>
    </source>
</evidence>
<dbReference type="Gene3D" id="3.40.50.1110">
    <property type="entry name" value="SGNH hydrolase"/>
    <property type="match status" value="1"/>
</dbReference>
<dbReference type="InterPro" id="IPR005181">
    <property type="entry name" value="SASA"/>
</dbReference>
<evidence type="ECO:0000313" key="3">
    <source>
        <dbReference type="EMBL" id="SDF64145.1"/>
    </source>
</evidence>
<dbReference type="RefSeq" id="WP_074645014.1">
    <property type="nucleotide sequence ID" value="NZ_FNBL01000006.1"/>
</dbReference>
<dbReference type="PANTHER" id="PTHR31988:SF19">
    <property type="entry name" value="9-O-ACETYL-N-ACETYLNEURAMINIC ACID DEACETYLASE-RELATED"/>
    <property type="match status" value="1"/>
</dbReference>